<sequence length="160" mass="18046">MNLMKKIKTFFSLKWKTKLLLLEAFICLGRARFLKGMPFSKIAPSLGESSKETTYTADIEHKVILKNIRSAIQIISPYTFWESQCLVKAIAGQKMLKRRHIDSTLYLGTAKDESGNLIAHAWLRSGSFYVSGSEGMGRFTVVAKFAKVVQMKNLEGENYG</sequence>
<dbReference type="NCBIfam" id="NF033537">
    <property type="entry name" value="lasso_biosyn_B2"/>
    <property type="match status" value="1"/>
</dbReference>
<evidence type="ECO:0000313" key="2">
    <source>
        <dbReference type="EMBL" id="ASK63709.1"/>
    </source>
</evidence>
<dbReference type="OrthoDB" id="9812122at2"/>
<dbReference type="InterPro" id="IPR053521">
    <property type="entry name" value="McjB-like"/>
</dbReference>
<gene>
    <name evidence="2" type="ORF">CFK37_16860</name>
</gene>
<keyword evidence="3" id="KW-1185">Reference proteome</keyword>
<dbReference type="Proteomes" id="UP000198312">
    <property type="component" value="Chromosome"/>
</dbReference>
<dbReference type="AlphaFoldDB" id="A0A220U6G2"/>
<organism evidence="2 3">
    <name type="scientific">Virgibacillus phasianinus</name>
    <dbReference type="NCBI Taxonomy" id="2017483"/>
    <lineage>
        <taxon>Bacteria</taxon>
        <taxon>Bacillati</taxon>
        <taxon>Bacillota</taxon>
        <taxon>Bacilli</taxon>
        <taxon>Bacillales</taxon>
        <taxon>Bacillaceae</taxon>
        <taxon>Virgibacillus</taxon>
    </lineage>
</organism>
<evidence type="ECO:0000313" key="3">
    <source>
        <dbReference type="Proteomes" id="UP000198312"/>
    </source>
</evidence>
<reference evidence="2 3" key="1">
    <citation type="submission" date="2017-07" db="EMBL/GenBank/DDBJ databases">
        <title>Virgibacillus sp. LM2416.</title>
        <authorList>
            <person name="Tak E.J."/>
            <person name="Bae J.-W."/>
        </authorList>
    </citation>
    <scope>NUCLEOTIDE SEQUENCE [LARGE SCALE GENOMIC DNA]</scope>
    <source>
        <strain evidence="2 3">LM2416</strain>
    </source>
</reference>
<evidence type="ECO:0000259" key="1">
    <source>
        <dbReference type="Pfam" id="PF13471"/>
    </source>
</evidence>
<dbReference type="KEGG" id="vil:CFK37_16860"/>
<protein>
    <submittedName>
        <fullName evidence="2">Stage V sporulation protein S</fullName>
    </submittedName>
</protein>
<name>A0A220U6G2_9BACI</name>
<feature type="domain" description="Microcin J25-processing protein McjB C-terminal" evidence="1">
    <location>
        <begin position="28"/>
        <end position="143"/>
    </location>
</feature>
<accession>A0A220U6G2</accession>
<proteinExistence type="predicted"/>
<dbReference type="InterPro" id="IPR032708">
    <property type="entry name" value="McjB_C"/>
</dbReference>
<dbReference type="RefSeq" id="WP_089062968.1">
    <property type="nucleotide sequence ID" value="NZ_CP022315.1"/>
</dbReference>
<dbReference type="EMBL" id="CP022315">
    <property type="protein sequence ID" value="ASK63709.1"/>
    <property type="molecule type" value="Genomic_DNA"/>
</dbReference>
<dbReference type="Pfam" id="PF13471">
    <property type="entry name" value="Transglut_core3"/>
    <property type="match status" value="1"/>
</dbReference>